<keyword evidence="2 5" id="KW-0812">Transmembrane</keyword>
<dbReference type="eggNOG" id="COG1275">
    <property type="taxonomic scope" value="Bacteria"/>
</dbReference>
<feature type="transmembrane region" description="Helical" evidence="5">
    <location>
        <begin position="100"/>
        <end position="121"/>
    </location>
</feature>
<feature type="transmembrane region" description="Helical" evidence="5">
    <location>
        <begin position="193"/>
        <end position="213"/>
    </location>
</feature>
<protein>
    <submittedName>
        <fullName evidence="6">C4-dicarboxylate transporter/malic acid transport protein</fullName>
    </submittedName>
</protein>
<dbReference type="InterPro" id="IPR004695">
    <property type="entry name" value="SLAC1/Mae1/Ssu1/TehA"/>
</dbReference>
<evidence type="ECO:0000256" key="1">
    <source>
        <dbReference type="ARBA" id="ARBA00004141"/>
    </source>
</evidence>
<evidence type="ECO:0000256" key="2">
    <source>
        <dbReference type="ARBA" id="ARBA00022692"/>
    </source>
</evidence>
<evidence type="ECO:0000313" key="6">
    <source>
        <dbReference type="EMBL" id="AEF54690.1"/>
    </source>
</evidence>
<dbReference type="Pfam" id="PF03595">
    <property type="entry name" value="SLAC1"/>
    <property type="match status" value="1"/>
</dbReference>
<dbReference type="PROSITE" id="PS51257">
    <property type="entry name" value="PROKAR_LIPOPROTEIN"/>
    <property type="match status" value="1"/>
</dbReference>
<feature type="transmembrane region" description="Helical" evidence="5">
    <location>
        <begin position="289"/>
        <end position="309"/>
    </location>
</feature>
<feature type="transmembrane region" description="Helical" evidence="5">
    <location>
        <begin position="133"/>
        <end position="155"/>
    </location>
</feature>
<dbReference type="Gene3D" id="1.50.10.150">
    <property type="entry name" value="Voltage-dependent anion channel"/>
    <property type="match status" value="1"/>
</dbReference>
<evidence type="ECO:0000313" key="7">
    <source>
        <dbReference type="Proteomes" id="UP000009230"/>
    </source>
</evidence>
<name>F6CZF3_MARPP</name>
<reference evidence="6 7" key="1">
    <citation type="journal article" date="2012" name="Stand. Genomic Sci.">
        <title>Complete genome sequence of Marinomonas posidonica type strain (IVIA-Po-181(T)).</title>
        <authorList>
            <person name="Lucas-Elio P."/>
            <person name="Goodwin L."/>
            <person name="Woyke T."/>
            <person name="Pitluck S."/>
            <person name="Nolan M."/>
            <person name="Kyrpides N.C."/>
            <person name="Detter J.C."/>
            <person name="Copeland A."/>
            <person name="Lu M."/>
            <person name="Bruce D."/>
            <person name="Detter C."/>
            <person name="Tapia R."/>
            <person name="Han S."/>
            <person name="Land M.L."/>
            <person name="Ivanova N."/>
            <person name="Mikhailova N."/>
            <person name="Johnston A.W."/>
            <person name="Sanchez-Amat A."/>
        </authorList>
    </citation>
    <scope>NUCLEOTIDE SEQUENCE [LARGE SCALE GENOMIC DNA]</scope>
    <source>
        <strain evidence="7">CECT 7376 / NCIMB 14433 / IVIA-Po-181</strain>
    </source>
</reference>
<dbReference type="AlphaFoldDB" id="F6CZF3"/>
<feature type="transmembrane region" description="Helical" evidence="5">
    <location>
        <begin position="12"/>
        <end position="33"/>
    </location>
</feature>
<dbReference type="PANTHER" id="PTHR37955">
    <property type="entry name" value="TELLURITE RESISTANCE PROTEIN TEHA"/>
    <property type="match status" value="1"/>
</dbReference>
<organism evidence="6 7">
    <name type="scientific">Marinomonas posidonica (strain CECT 7376 / NCIMB 14433 / IVIA-Po-181)</name>
    <dbReference type="NCBI Taxonomy" id="491952"/>
    <lineage>
        <taxon>Bacteria</taxon>
        <taxon>Pseudomonadati</taxon>
        <taxon>Pseudomonadota</taxon>
        <taxon>Gammaproteobacteria</taxon>
        <taxon>Oceanospirillales</taxon>
        <taxon>Oceanospirillaceae</taxon>
        <taxon>Marinomonas</taxon>
    </lineage>
</organism>
<dbReference type="RefSeq" id="WP_013796165.1">
    <property type="nucleotide sequence ID" value="NC_015559.1"/>
</dbReference>
<keyword evidence="3 5" id="KW-1133">Transmembrane helix</keyword>
<dbReference type="InterPro" id="IPR052951">
    <property type="entry name" value="Tellurite_res_ion_channel"/>
</dbReference>
<dbReference type="CDD" id="cd09325">
    <property type="entry name" value="TDT_C4-dicarb_trans"/>
    <property type="match status" value="1"/>
</dbReference>
<gene>
    <name evidence="6" type="ordered locus">Mar181_1651</name>
</gene>
<dbReference type="InterPro" id="IPR038665">
    <property type="entry name" value="Voltage-dep_anion_channel_sf"/>
</dbReference>
<feature type="transmembrane region" description="Helical" evidence="5">
    <location>
        <begin position="161"/>
        <end position="181"/>
    </location>
</feature>
<dbReference type="Proteomes" id="UP000009230">
    <property type="component" value="Chromosome"/>
</dbReference>
<evidence type="ECO:0000256" key="5">
    <source>
        <dbReference type="SAM" id="Phobius"/>
    </source>
</evidence>
<dbReference type="EMBL" id="CP002771">
    <property type="protein sequence ID" value="AEF54690.1"/>
    <property type="molecule type" value="Genomic_DNA"/>
</dbReference>
<dbReference type="GO" id="GO:0005886">
    <property type="term" value="C:plasma membrane"/>
    <property type="evidence" value="ECO:0007669"/>
    <property type="project" value="TreeGrafter"/>
</dbReference>
<sequence length="322" mass="35802">MFKRLRHRLSFAPTPMAGLALGIASLGCSWHFVIQKSSFLPYLAATIGAFLLMVLVGKFLLHPKLLIQDLQHPVVGSVVPTFAMALMVITMSLHDFMPRLAVTLWLFAIVIHTVCLATFVYHRYKNFSLMDMVPSWFVPPVGIIVAVISYPTFLFQPFAEGIFWFGIACYLVLLPLMLYRLRYCGALPDNAKPTLAIMAAPASVCLTGYLTVVYMPSKWIVLVLLVISLVKTAVIYRFSLRLLRLPFSPGYAAFTFPLAIGATALFKVQAQCIAWGVDVSVTRLLGGGAEVELAVATLVIVYVIIRYAYYYGITLQRELVFS</sequence>
<evidence type="ECO:0000256" key="3">
    <source>
        <dbReference type="ARBA" id="ARBA00022989"/>
    </source>
</evidence>
<dbReference type="HOGENOM" id="CLU_075737_1_0_6"/>
<feature type="transmembrane region" description="Helical" evidence="5">
    <location>
        <begin position="251"/>
        <end position="277"/>
    </location>
</feature>
<dbReference type="STRING" id="491952.Mar181_1651"/>
<accession>F6CZF3</accession>
<evidence type="ECO:0000256" key="4">
    <source>
        <dbReference type="ARBA" id="ARBA00023136"/>
    </source>
</evidence>
<proteinExistence type="predicted"/>
<dbReference type="GO" id="GO:0046583">
    <property type="term" value="F:monoatomic cation efflux transmembrane transporter activity"/>
    <property type="evidence" value="ECO:0007669"/>
    <property type="project" value="TreeGrafter"/>
</dbReference>
<dbReference type="OrthoDB" id="309023at2"/>
<keyword evidence="4 5" id="KW-0472">Membrane</keyword>
<feature type="transmembrane region" description="Helical" evidence="5">
    <location>
        <begin position="219"/>
        <end position="239"/>
    </location>
</feature>
<dbReference type="PANTHER" id="PTHR37955:SF1">
    <property type="entry name" value="DEP DOMAIN-CONTAINING PROTEIN"/>
    <property type="match status" value="1"/>
</dbReference>
<feature type="transmembrane region" description="Helical" evidence="5">
    <location>
        <begin position="73"/>
        <end position="94"/>
    </location>
</feature>
<dbReference type="KEGG" id="mpc:Mar181_1651"/>
<comment type="subcellular location">
    <subcellularLocation>
        <location evidence="1">Membrane</location>
        <topology evidence="1">Multi-pass membrane protein</topology>
    </subcellularLocation>
</comment>
<feature type="transmembrane region" description="Helical" evidence="5">
    <location>
        <begin position="39"/>
        <end position="61"/>
    </location>
</feature>
<keyword evidence="7" id="KW-1185">Reference proteome</keyword>